<organism evidence="7 8">
    <name type="scientific">Exophiala spinifera</name>
    <dbReference type="NCBI Taxonomy" id="91928"/>
    <lineage>
        <taxon>Eukaryota</taxon>
        <taxon>Fungi</taxon>
        <taxon>Dikarya</taxon>
        <taxon>Ascomycota</taxon>
        <taxon>Pezizomycotina</taxon>
        <taxon>Eurotiomycetes</taxon>
        <taxon>Chaetothyriomycetidae</taxon>
        <taxon>Chaetothyriales</taxon>
        <taxon>Herpotrichiellaceae</taxon>
        <taxon>Exophiala</taxon>
    </lineage>
</organism>
<dbReference type="InterPro" id="IPR036188">
    <property type="entry name" value="FAD/NAD-bd_sf"/>
</dbReference>
<dbReference type="SUPFAM" id="SSF51905">
    <property type="entry name" value="FAD/NAD(P)-binding domain"/>
    <property type="match status" value="1"/>
</dbReference>
<protein>
    <recommendedName>
        <fullName evidence="6">FAD-binding domain-containing protein</fullName>
    </recommendedName>
</protein>
<accession>A0A0D2CDQ7</accession>
<dbReference type="InterPro" id="IPR050631">
    <property type="entry name" value="PheA/TfdB_FAD_monoxygenase"/>
</dbReference>
<dbReference type="InterPro" id="IPR002938">
    <property type="entry name" value="FAD-bd"/>
</dbReference>
<dbReference type="PANTHER" id="PTHR43476:SF4">
    <property type="entry name" value="BLR0106 PROTEIN"/>
    <property type="match status" value="1"/>
</dbReference>
<keyword evidence="5" id="KW-0472">Membrane</keyword>
<dbReference type="AlphaFoldDB" id="A0A0D2CDQ7"/>
<dbReference type="RefSeq" id="XP_016241900.1">
    <property type="nucleotide sequence ID" value="XM_016376624.1"/>
</dbReference>
<feature type="domain" description="FAD-binding" evidence="6">
    <location>
        <begin position="8"/>
        <end position="349"/>
    </location>
</feature>
<keyword evidence="2" id="KW-0274">FAD</keyword>
<evidence type="ECO:0000256" key="3">
    <source>
        <dbReference type="ARBA" id="ARBA00023002"/>
    </source>
</evidence>
<proteinExistence type="predicted"/>
<evidence type="ECO:0000256" key="4">
    <source>
        <dbReference type="ARBA" id="ARBA00023027"/>
    </source>
</evidence>
<keyword evidence="5" id="KW-0812">Transmembrane</keyword>
<evidence type="ECO:0000256" key="5">
    <source>
        <dbReference type="SAM" id="Phobius"/>
    </source>
</evidence>
<evidence type="ECO:0000259" key="6">
    <source>
        <dbReference type="Pfam" id="PF01494"/>
    </source>
</evidence>
<keyword evidence="1" id="KW-0285">Flavoprotein</keyword>
<evidence type="ECO:0000313" key="7">
    <source>
        <dbReference type="EMBL" id="KIW21684.1"/>
    </source>
</evidence>
<dbReference type="PRINTS" id="PR00420">
    <property type="entry name" value="RNGMNOXGNASE"/>
</dbReference>
<dbReference type="STRING" id="91928.A0A0D2CDQ7"/>
<dbReference type="Proteomes" id="UP000053328">
    <property type="component" value="Unassembled WGS sequence"/>
</dbReference>
<sequence>MQRGNIGSVIIAGAGPVGLLTALFLGQRGIPVDVVEAATEVNDAPRGLAYGPAAVSVLARAGILENVIERGFIPADVSWRKPSGEWLVGLERLNNMVDGLPNTVILPVGALSTLLVEEVQKYSSVTIHWGHRVLVASQTEEKAWVEVEEQKSKATRRMEADFVIGCDGASSAVRKSISGSNFPGWTWPNQLVAVNARMNFDKLNFSDVQWVVDPENWFVIAKIDKGGLWRIVYGEPAGLSVEEIKSRLPDRLRTTFPGNPEPSEYQVTNVTPYVCHQRCAEKMRDNRILLAGDAAHLNNPMGGLGLTTGVCDVGSLVDCLYGIDSGEATLDILNKYDEIRRQIFDRVVDTMSTANFKRIMQGAAEFQESDLSYKMIMAARTDISITTAMRKHDMSIGCDMTQFYNKH</sequence>
<keyword evidence="8" id="KW-1185">Reference proteome</keyword>
<dbReference type="VEuPathDB" id="FungiDB:PV08_02264"/>
<feature type="transmembrane region" description="Helical" evidence="5">
    <location>
        <begin position="6"/>
        <end position="25"/>
    </location>
</feature>
<dbReference type="GO" id="GO:0071949">
    <property type="term" value="F:FAD binding"/>
    <property type="evidence" value="ECO:0007669"/>
    <property type="project" value="InterPro"/>
</dbReference>
<dbReference type="EMBL" id="KN847492">
    <property type="protein sequence ID" value="KIW21684.1"/>
    <property type="molecule type" value="Genomic_DNA"/>
</dbReference>
<evidence type="ECO:0000313" key="8">
    <source>
        <dbReference type="Proteomes" id="UP000053328"/>
    </source>
</evidence>
<keyword evidence="5" id="KW-1133">Transmembrane helix</keyword>
<keyword evidence="4" id="KW-0520">NAD</keyword>
<dbReference type="OrthoDB" id="10016252at2759"/>
<dbReference type="GO" id="GO:0016491">
    <property type="term" value="F:oxidoreductase activity"/>
    <property type="evidence" value="ECO:0007669"/>
    <property type="project" value="UniProtKB-KW"/>
</dbReference>
<gene>
    <name evidence="7" type="ORF">PV08_02264</name>
</gene>
<dbReference type="Gene3D" id="3.50.50.60">
    <property type="entry name" value="FAD/NAD(P)-binding domain"/>
    <property type="match status" value="1"/>
</dbReference>
<reference evidence="7 8" key="1">
    <citation type="submission" date="2015-01" db="EMBL/GenBank/DDBJ databases">
        <title>The Genome Sequence of Exophiala spinifera CBS89968.</title>
        <authorList>
            <consortium name="The Broad Institute Genomics Platform"/>
            <person name="Cuomo C."/>
            <person name="de Hoog S."/>
            <person name="Gorbushina A."/>
            <person name="Stielow B."/>
            <person name="Teixiera M."/>
            <person name="Abouelleil A."/>
            <person name="Chapman S.B."/>
            <person name="Priest M."/>
            <person name="Young S.K."/>
            <person name="Wortman J."/>
            <person name="Nusbaum C."/>
            <person name="Birren B."/>
        </authorList>
    </citation>
    <scope>NUCLEOTIDE SEQUENCE [LARGE SCALE GENOMIC DNA]</scope>
    <source>
        <strain evidence="7 8">CBS 89968</strain>
    </source>
</reference>
<dbReference type="PANTHER" id="PTHR43476">
    <property type="entry name" value="3-(3-HYDROXY-PHENYL)PROPIONATE/3-HYDROXYCINNAMIC ACID HYDROXYLASE"/>
    <property type="match status" value="1"/>
</dbReference>
<dbReference type="GeneID" id="27329347"/>
<keyword evidence="3" id="KW-0560">Oxidoreductase</keyword>
<dbReference type="Gene3D" id="3.30.70.2450">
    <property type="match status" value="1"/>
</dbReference>
<evidence type="ECO:0000256" key="2">
    <source>
        <dbReference type="ARBA" id="ARBA00022827"/>
    </source>
</evidence>
<dbReference type="HOGENOM" id="CLU_009665_2_2_1"/>
<dbReference type="Pfam" id="PF01494">
    <property type="entry name" value="FAD_binding_3"/>
    <property type="match status" value="1"/>
</dbReference>
<evidence type="ECO:0000256" key="1">
    <source>
        <dbReference type="ARBA" id="ARBA00022630"/>
    </source>
</evidence>
<name>A0A0D2CDQ7_9EURO</name>